<evidence type="ECO:0000313" key="2">
    <source>
        <dbReference type="EMBL" id="NDV61008.1"/>
    </source>
</evidence>
<organism evidence="2 3">
    <name type="scientific">Oceanipulchritudo coccoides</name>
    <dbReference type="NCBI Taxonomy" id="2706888"/>
    <lineage>
        <taxon>Bacteria</taxon>
        <taxon>Pseudomonadati</taxon>
        <taxon>Verrucomicrobiota</taxon>
        <taxon>Opitutia</taxon>
        <taxon>Puniceicoccales</taxon>
        <taxon>Oceanipulchritudinaceae</taxon>
        <taxon>Oceanipulchritudo</taxon>
    </lineage>
</organism>
<dbReference type="RefSeq" id="WP_163961543.1">
    <property type="nucleotide sequence ID" value="NZ_JAAGNX010000001.1"/>
</dbReference>
<feature type="signal peptide" evidence="1">
    <location>
        <begin position="1"/>
        <end position="26"/>
    </location>
</feature>
<keyword evidence="1" id="KW-0732">Signal</keyword>
<name>A0A6B2LWW8_9BACT</name>
<dbReference type="Proteomes" id="UP000478417">
    <property type="component" value="Unassembled WGS sequence"/>
</dbReference>
<keyword evidence="3" id="KW-1185">Reference proteome</keyword>
<protein>
    <submittedName>
        <fullName evidence="2">Uncharacterized protein</fullName>
    </submittedName>
</protein>
<reference evidence="2 3" key="1">
    <citation type="submission" date="2020-02" db="EMBL/GenBank/DDBJ databases">
        <title>Albibacoteraceae fam. nov., the first described family within the subdivision 4 Verrucomicrobia.</title>
        <authorList>
            <person name="Xi F."/>
        </authorList>
    </citation>
    <scope>NUCLEOTIDE SEQUENCE [LARGE SCALE GENOMIC DNA]</scope>
    <source>
        <strain evidence="2 3">CK1056</strain>
    </source>
</reference>
<evidence type="ECO:0000256" key="1">
    <source>
        <dbReference type="SAM" id="SignalP"/>
    </source>
</evidence>
<accession>A0A6B2LWW8</accession>
<dbReference type="AlphaFoldDB" id="A0A6B2LWW8"/>
<comment type="caution">
    <text evidence="2">The sequence shown here is derived from an EMBL/GenBank/DDBJ whole genome shotgun (WGS) entry which is preliminary data.</text>
</comment>
<sequence length="325" mass="33908">MKLYPTKTNLLLTLTLGAFLTGTALADIAFTNGGGTGDWRDPANWDGVNFVGTSPAPEEPFVVGDSADAGGVFDTIAVTGSNLSGAGAIINVLGTSSASFEGNKQGISMTINFEDNSRYLVVDLSKVGYDFVLNYNSAAISDSFEGELRIWRASGLVNEVFRIGAVINVNSGGINLGALVYNEAGIVNLDGGNLTVGTLDNPVGGIINFSSNGGSTFSLNSAVTVNDLDTLIASGSFTIDGVAEAESPHSFSKVLDGTTLEISVIPGQVSTWFGYDIVDGAVDTGGWIGPVDVVNDPWVFSWNLDGWMYAPAQPSDNGAWFFIAR</sequence>
<proteinExistence type="predicted"/>
<evidence type="ECO:0000313" key="3">
    <source>
        <dbReference type="Proteomes" id="UP000478417"/>
    </source>
</evidence>
<gene>
    <name evidence="2" type="ORF">G0Q06_00940</name>
</gene>
<dbReference type="EMBL" id="JAAGNX010000001">
    <property type="protein sequence ID" value="NDV61008.1"/>
    <property type="molecule type" value="Genomic_DNA"/>
</dbReference>
<feature type="chain" id="PRO_5025365607" evidence="1">
    <location>
        <begin position="27"/>
        <end position="325"/>
    </location>
</feature>